<feature type="compositionally biased region" description="Polar residues" evidence="1">
    <location>
        <begin position="535"/>
        <end position="552"/>
    </location>
</feature>
<evidence type="ECO:0000313" key="2">
    <source>
        <dbReference type="EMBL" id="GAX14302.1"/>
    </source>
</evidence>
<sequence>MSENSTTTSTGRDDSSDLSAEARTGREGASSSNDDTYIVESMFRDGSIHHNEVWLAPPKNPKDLCLRAGDVIQYEDLTPGQDERMIVAMVMEVRTDSRLNDVTLVMSDDSFCNGEEKLNILERVVINYDEATGAQSKSWVKFRSTNDIYYMDDCFHDSSSNGMVSVDEYTGEYMKEIRANQPPPSPSENEDYDPRRLSQSFRSAAARVSLDYRTDQRTVPGLQNERNNRELADDEDSLDFGPAQDNAAEEMSAFVAGEGRAEAEFRARYAKGPEEYHRCSKRRKKMYDETTRCYVCTCPLCIENGIENAKLISFRVDDALVYEEIEQGEYNPKKHVRLDEARFLSPNYRLPNAYKEKRQDLRKHLVNETAILYPNYVVPTIAFLLGDSDELIGRMTVGQLRSEVLSRRTGNLNESRFPRGMPGPHVDQPLARAREATDLSDDVALPSNALPSTFNVPETRQLSQRGDGTNRTIRPAHASGAQVHQPLPSARGGRNVARDGALSRNGLPASTSGRELAQRRGSANRTIRPRYGSGPQAQQPLSARGSSLSNGGSLPENAPPSYIYLLGSEQFPRHDANDNRQRIPRNASRLPFLQPLPFSECSCLSDDFSLRSKGPLSSINVSDLEQPTRQAGNSNQEAVWHRRDVPLLGGSSHPYSNHNGSGQLPISAGDRQNSVANEGMMIIHQILVALAAVNTDYYIQCKFVAKTVPLLHISNKQHWQELIQ</sequence>
<dbReference type="AlphaFoldDB" id="A0A1Z5JKC2"/>
<accession>A0A1Z5JKC2</accession>
<evidence type="ECO:0000313" key="3">
    <source>
        <dbReference type="Proteomes" id="UP000198406"/>
    </source>
</evidence>
<feature type="region of interest" description="Disordered" evidence="1">
    <location>
        <begin position="445"/>
        <end position="561"/>
    </location>
</feature>
<reference evidence="2 3" key="1">
    <citation type="journal article" date="2015" name="Plant Cell">
        <title>Oil accumulation by the oleaginous diatom Fistulifera solaris as revealed by the genome and transcriptome.</title>
        <authorList>
            <person name="Tanaka T."/>
            <person name="Maeda Y."/>
            <person name="Veluchamy A."/>
            <person name="Tanaka M."/>
            <person name="Abida H."/>
            <person name="Marechal E."/>
            <person name="Bowler C."/>
            <person name="Muto M."/>
            <person name="Sunaga Y."/>
            <person name="Tanaka M."/>
            <person name="Yoshino T."/>
            <person name="Taniguchi T."/>
            <person name="Fukuda Y."/>
            <person name="Nemoto M."/>
            <person name="Matsumoto M."/>
            <person name="Wong P.S."/>
            <person name="Aburatani S."/>
            <person name="Fujibuchi W."/>
        </authorList>
    </citation>
    <scope>NUCLEOTIDE SEQUENCE [LARGE SCALE GENOMIC DNA]</scope>
    <source>
        <strain evidence="2 3">JPCC DA0580</strain>
    </source>
</reference>
<evidence type="ECO:0000256" key="1">
    <source>
        <dbReference type="SAM" id="MobiDB-lite"/>
    </source>
</evidence>
<dbReference type="EMBL" id="BDSP01000078">
    <property type="protein sequence ID" value="GAX14302.1"/>
    <property type="molecule type" value="Genomic_DNA"/>
</dbReference>
<comment type="caution">
    <text evidence="2">The sequence shown here is derived from an EMBL/GenBank/DDBJ whole genome shotgun (WGS) entry which is preliminary data.</text>
</comment>
<keyword evidence="3" id="KW-1185">Reference proteome</keyword>
<feature type="region of interest" description="Disordered" evidence="1">
    <location>
        <begin position="1"/>
        <end position="36"/>
    </location>
</feature>
<feature type="compositionally biased region" description="Low complexity" evidence="1">
    <location>
        <begin position="1"/>
        <end position="10"/>
    </location>
</feature>
<dbReference type="InParanoid" id="A0A1Z5JKC2"/>
<organism evidence="2 3">
    <name type="scientific">Fistulifera solaris</name>
    <name type="common">Oleaginous diatom</name>
    <dbReference type="NCBI Taxonomy" id="1519565"/>
    <lineage>
        <taxon>Eukaryota</taxon>
        <taxon>Sar</taxon>
        <taxon>Stramenopiles</taxon>
        <taxon>Ochrophyta</taxon>
        <taxon>Bacillariophyta</taxon>
        <taxon>Bacillariophyceae</taxon>
        <taxon>Bacillariophycidae</taxon>
        <taxon>Naviculales</taxon>
        <taxon>Naviculaceae</taxon>
        <taxon>Fistulifera</taxon>
    </lineage>
</organism>
<proteinExistence type="predicted"/>
<gene>
    <name evidence="2" type="ORF">FisN_1Hu498</name>
</gene>
<protein>
    <submittedName>
        <fullName evidence="2">Uncharacterized protein</fullName>
    </submittedName>
</protein>
<dbReference type="Proteomes" id="UP000198406">
    <property type="component" value="Unassembled WGS sequence"/>
</dbReference>
<name>A0A1Z5JKC2_FISSO</name>
<feature type="compositionally biased region" description="Polar residues" evidence="1">
    <location>
        <begin position="449"/>
        <end position="472"/>
    </location>
</feature>
<feature type="region of interest" description="Disordered" evidence="1">
    <location>
        <begin position="212"/>
        <end position="243"/>
    </location>
</feature>